<sequence length="339" mass="36429">MTISPVHIRTLADDLYAWLPEERGWGLANCGLLVSDRTALWIDAPYDRALAGRWLAESQARMPDGVAVDRVVVTHANGDHLWGAVVLPEAEVVTTRHAIDNAHFEPTPEQLQQLVQGLDGDTPTGWYLKQNFGRYDWTATPVVEPAMLVQGELEFRVGAYPVHLIGLEPAHTTGDLIVHLPAQDTVFSGDVVFASTPEQPGDHAVHWAGPLSGVLAGCERVLATGAGTIVPGHGPVLDRAGVRAHMDYLAHVQERAHERHRAGVPAVQAAREIIAEGRYPELGLPERLVVTVGTEYRHLDGSPERSALEVMGELAQVAAELRIPAQRGGGSGVGAGLAI</sequence>
<dbReference type="Gene3D" id="3.60.15.10">
    <property type="entry name" value="Ribonuclease Z/Hydroxyacylglutathione hydrolase-like"/>
    <property type="match status" value="1"/>
</dbReference>
<dbReference type="SMART" id="SM00849">
    <property type="entry name" value="Lactamase_B"/>
    <property type="match status" value="1"/>
</dbReference>
<comment type="caution">
    <text evidence="2">The sequence shown here is derived from an EMBL/GenBank/DDBJ whole genome shotgun (WGS) entry which is preliminary data.</text>
</comment>
<dbReference type="RefSeq" id="WP_380542483.1">
    <property type="nucleotide sequence ID" value="NZ_JBHFAB010000029.1"/>
</dbReference>
<protein>
    <submittedName>
        <fullName evidence="2">MBL fold metallo-hydrolase</fullName>
    </submittedName>
</protein>
<dbReference type="InterPro" id="IPR036866">
    <property type="entry name" value="RibonucZ/Hydroxyglut_hydro"/>
</dbReference>
<dbReference type="Pfam" id="PF00753">
    <property type="entry name" value="Lactamase_B"/>
    <property type="match status" value="1"/>
</dbReference>
<dbReference type="PANTHER" id="PTHR42951:SF4">
    <property type="entry name" value="ACYL-COENZYME A THIOESTERASE MBLAC2"/>
    <property type="match status" value="1"/>
</dbReference>
<organism evidence="2 3">
    <name type="scientific">Streptacidiphilus cavernicola</name>
    <dbReference type="NCBI Taxonomy" id="3342716"/>
    <lineage>
        <taxon>Bacteria</taxon>
        <taxon>Bacillati</taxon>
        <taxon>Actinomycetota</taxon>
        <taxon>Actinomycetes</taxon>
        <taxon>Kitasatosporales</taxon>
        <taxon>Streptomycetaceae</taxon>
        <taxon>Streptacidiphilus</taxon>
    </lineage>
</organism>
<dbReference type="Proteomes" id="UP001592531">
    <property type="component" value="Unassembled WGS sequence"/>
</dbReference>
<proteinExistence type="predicted"/>
<dbReference type="SUPFAM" id="SSF56281">
    <property type="entry name" value="Metallo-hydrolase/oxidoreductase"/>
    <property type="match status" value="1"/>
</dbReference>
<dbReference type="EMBL" id="JBHFAB010000029">
    <property type="protein sequence ID" value="MFC1420716.1"/>
    <property type="molecule type" value="Genomic_DNA"/>
</dbReference>
<keyword evidence="3" id="KW-1185">Reference proteome</keyword>
<dbReference type="CDD" id="cd16282">
    <property type="entry name" value="metallo-hydrolase-like_MBL-fold"/>
    <property type="match status" value="1"/>
</dbReference>
<gene>
    <name evidence="2" type="ORF">ACEZDE_29340</name>
</gene>
<dbReference type="InterPro" id="IPR050855">
    <property type="entry name" value="NDM-1-like"/>
</dbReference>
<evidence type="ECO:0000313" key="3">
    <source>
        <dbReference type="Proteomes" id="UP001592531"/>
    </source>
</evidence>
<dbReference type="InterPro" id="IPR001279">
    <property type="entry name" value="Metallo-B-lactamas"/>
</dbReference>
<dbReference type="PANTHER" id="PTHR42951">
    <property type="entry name" value="METALLO-BETA-LACTAMASE DOMAIN-CONTAINING"/>
    <property type="match status" value="1"/>
</dbReference>
<feature type="domain" description="Metallo-beta-lactamase" evidence="1">
    <location>
        <begin position="27"/>
        <end position="233"/>
    </location>
</feature>
<reference evidence="2 3" key="1">
    <citation type="submission" date="2024-09" db="EMBL/GenBank/DDBJ databases">
        <authorList>
            <person name="Lee S.D."/>
        </authorList>
    </citation>
    <scope>NUCLEOTIDE SEQUENCE [LARGE SCALE GENOMIC DNA]</scope>
    <source>
        <strain evidence="2 3">N8-3</strain>
    </source>
</reference>
<name>A0ABV6W3Y8_9ACTN</name>
<accession>A0ABV6W3Y8</accession>
<evidence type="ECO:0000313" key="2">
    <source>
        <dbReference type="EMBL" id="MFC1420716.1"/>
    </source>
</evidence>
<evidence type="ECO:0000259" key="1">
    <source>
        <dbReference type="SMART" id="SM00849"/>
    </source>
</evidence>